<feature type="region of interest" description="Disordered" evidence="3">
    <location>
        <begin position="623"/>
        <end position="661"/>
    </location>
</feature>
<feature type="region of interest" description="Disordered" evidence="3">
    <location>
        <begin position="289"/>
        <end position="330"/>
    </location>
</feature>
<dbReference type="Pfam" id="PF00023">
    <property type="entry name" value="Ank"/>
    <property type="match status" value="1"/>
</dbReference>
<organism evidence="4 5">
    <name type="scientific">Artemia franciscana</name>
    <name type="common">Brine shrimp</name>
    <name type="synonym">Artemia sanfranciscana</name>
    <dbReference type="NCBI Taxonomy" id="6661"/>
    <lineage>
        <taxon>Eukaryota</taxon>
        <taxon>Metazoa</taxon>
        <taxon>Ecdysozoa</taxon>
        <taxon>Arthropoda</taxon>
        <taxon>Crustacea</taxon>
        <taxon>Branchiopoda</taxon>
        <taxon>Anostraca</taxon>
        <taxon>Artemiidae</taxon>
        <taxon>Artemia</taxon>
    </lineage>
</organism>
<dbReference type="Proteomes" id="UP001187531">
    <property type="component" value="Unassembled WGS sequence"/>
</dbReference>
<proteinExistence type="predicted"/>
<dbReference type="AlphaFoldDB" id="A0AA88IE15"/>
<evidence type="ECO:0000313" key="4">
    <source>
        <dbReference type="EMBL" id="KAK2722551.1"/>
    </source>
</evidence>
<sequence>MVAKLASNQFVFNQSYCFIPVLLIDPSEVTYATSIRTYSRMVEIAGQGAVFSPNGDLIIDTVMSMFHRIWEKYYAPFTGTITCGCLSETISLCPPPQLEQRKVKGKLPSELASNLFKALSTSLEEVKKLEDENMRLLKDVEEEEQMYFLGEALIRSRDEVKKLKNVNMKLLKAPKVLKAWVDSIDIGKSSAAVGKETASTSDETSSDVQTPQLVESGPSKSSSQSSLQKLKTGVSKGEPLKEKTLVGKNLVELTARSVEMTPLHYALQEGQTSVVHYLLEKVANPVNSSDLSFQDRVNSSDPGLNVTAEDGKSTPQSSCSIPEEQKEPAPSLENIFSDVQTPQLVESGLSKPSSQRSRQNLKTKVSKEMIGLEDSGISKEKSFSVFGSENKFDKMAAGAPSVIFTLPNSVSLNFKVSSRSLVMVRNRVPKRPKGVSDEAMNIAVSKVLMDKASIRSTATAFGIPKSTLIDNVRRAKELREQEQGGIPVPIQAGVSNSGTSSGGTFNSAFLPTRKERLDRPKAEPCPSATERNPPVSDLLDPCPSPSTAPATPAAEIRYSNALTPEDVRPYPKALLRKQSNRGGRKKGASRVLTDTPEKDKIEAAMMAKKAKQDEKDAKAKARLLKKNMKKPTSQTKSKGQKRKQQTSLCDQSTDEESVVSVHLDDDTDDSLHIGDDELTEPLALGTLSIGDYVLVEFEGKNSSLHYVGFVKEKDNSEVFVSFLRRKDSDSSKFFFPQVVDESYVNLADVKMKLPIPSRSGGTARLAEMIEFSDVDFSLFPSLR</sequence>
<feature type="region of interest" description="Disordered" evidence="3">
    <location>
        <begin position="192"/>
        <end position="235"/>
    </location>
</feature>
<evidence type="ECO:0000313" key="5">
    <source>
        <dbReference type="Proteomes" id="UP001187531"/>
    </source>
</evidence>
<dbReference type="PROSITE" id="PS50088">
    <property type="entry name" value="ANK_REPEAT"/>
    <property type="match status" value="1"/>
</dbReference>
<feature type="compositionally biased region" description="Basic residues" evidence="3">
    <location>
        <begin position="574"/>
        <end position="588"/>
    </location>
</feature>
<feature type="repeat" description="ANK" evidence="1">
    <location>
        <begin position="258"/>
        <end position="290"/>
    </location>
</feature>
<dbReference type="PROSITE" id="PS50297">
    <property type="entry name" value="ANK_REP_REGION"/>
    <property type="match status" value="1"/>
</dbReference>
<feature type="coiled-coil region" evidence="2">
    <location>
        <begin position="112"/>
        <end position="146"/>
    </location>
</feature>
<feature type="region of interest" description="Disordered" evidence="3">
    <location>
        <begin position="488"/>
        <end position="599"/>
    </location>
</feature>
<keyword evidence="1" id="KW-0040">ANK repeat</keyword>
<dbReference type="InterPro" id="IPR002110">
    <property type="entry name" value="Ankyrin_rpt"/>
</dbReference>
<reference evidence="4" key="1">
    <citation type="submission" date="2023-07" db="EMBL/GenBank/DDBJ databases">
        <title>Chromosome-level genome assembly of Artemia franciscana.</title>
        <authorList>
            <person name="Jo E."/>
        </authorList>
    </citation>
    <scope>NUCLEOTIDE SEQUENCE</scope>
    <source>
        <tissue evidence="4">Whole body</tissue>
    </source>
</reference>
<name>A0AA88IE15_ARTSF</name>
<feature type="compositionally biased region" description="Low complexity" evidence="3">
    <location>
        <begin position="545"/>
        <end position="554"/>
    </location>
</feature>
<evidence type="ECO:0000256" key="3">
    <source>
        <dbReference type="SAM" id="MobiDB-lite"/>
    </source>
</evidence>
<dbReference type="SMART" id="SM00248">
    <property type="entry name" value="ANK"/>
    <property type="match status" value="1"/>
</dbReference>
<gene>
    <name evidence="4" type="ORF">QYM36_002925</name>
</gene>
<accession>A0AA88IE15</accession>
<feature type="compositionally biased region" description="Basic and acidic residues" evidence="3">
    <location>
        <begin position="512"/>
        <end position="522"/>
    </location>
</feature>
<evidence type="ECO:0000256" key="2">
    <source>
        <dbReference type="SAM" id="Coils"/>
    </source>
</evidence>
<keyword evidence="5" id="KW-1185">Reference proteome</keyword>
<feature type="compositionally biased region" description="Low complexity" evidence="3">
    <location>
        <begin position="219"/>
        <end position="231"/>
    </location>
</feature>
<evidence type="ECO:0008006" key="6">
    <source>
        <dbReference type="Google" id="ProtNLM"/>
    </source>
</evidence>
<protein>
    <recommendedName>
        <fullName evidence="6">HTH psq-type domain-containing protein</fullName>
    </recommendedName>
</protein>
<feature type="compositionally biased region" description="Low complexity" evidence="3">
    <location>
        <begin position="196"/>
        <end position="207"/>
    </location>
</feature>
<comment type="caution">
    <text evidence="4">The sequence shown here is derived from an EMBL/GenBank/DDBJ whole genome shotgun (WGS) entry which is preliminary data.</text>
</comment>
<evidence type="ECO:0000256" key="1">
    <source>
        <dbReference type="PROSITE-ProRule" id="PRU00023"/>
    </source>
</evidence>
<feature type="compositionally biased region" description="Polar residues" evidence="3">
    <location>
        <begin position="289"/>
        <end position="302"/>
    </location>
</feature>
<keyword evidence="2" id="KW-0175">Coiled coil</keyword>
<feature type="compositionally biased region" description="Low complexity" evidence="3">
    <location>
        <begin position="492"/>
        <end position="509"/>
    </location>
</feature>
<dbReference type="EMBL" id="JAVRJZ010000005">
    <property type="protein sequence ID" value="KAK2722551.1"/>
    <property type="molecule type" value="Genomic_DNA"/>
</dbReference>